<dbReference type="OrthoDB" id="62952at2759"/>
<evidence type="ECO:0000313" key="2">
    <source>
        <dbReference type="Proteomes" id="UP000578531"/>
    </source>
</evidence>
<dbReference type="EMBL" id="JACCJC010000001">
    <property type="protein sequence ID" value="KAF6241760.1"/>
    <property type="molecule type" value="Genomic_DNA"/>
</dbReference>
<name>A0A8H6G753_9LECA</name>
<reference evidence="1 2" key="1">
    <citation type="journal article" date="2020" name="Genomics">
        <title>Complete, high-quality genomes from long-read metagenomic sequencing of two wolf lichen thalli reveals enigmatic genome architecture.</title>
        <authorList>
            <person name="McKenzie S.K."/>
            <person name="Walston R.F."/>
            <person name="Allen J.L."/>
        </authorList>
    </citation>
    <scope>NUCLEOTIDE SEQUENCE [LARGE SCALE GENOMIC DNA]</scope>
    <source>
        <strain evidence="1">WasteWater2</strain>
    </source>
</reference>
<dbReference type="AlphaFoldDB" id="A0A8H6G753"/>
<dbReference type="RefSeq" id="XP_037171000.1">
    <property type="nucleotide sequence ID" value="XM_037302421.1"/>
</dbReference>
<keyword evidence="2" id="KW-1185">Reference proteome</keyword>
<proteinExistence type="predicted"/>
<comment type="caution">
    <text evidence="1">The sequence shown here is derived from an EMBL/GenBank/DDBJ whole genome shotgun (WGS) entry which is preliminary data.</text>
</comment>
<gene>
    <name evidence="1" type="ORF">HO173_000472</name>
</gene>
<dbReference type="Proteomes" id="UP000578531">
    <property type="component" value="Unassembled WGS sequence"/>
</dbReference>
<sequence>MKYICRQNKPQGKIVLYNSSILVLIDWNNHDRAYLIVETIPQNVAFNYIAEGAPLPPYVVQINHQMQLSEHARVSMIVAAADLRLYLPEDTWRVWLPCLPAKDIILFGGVAPAGLAI</sequence>
<accession>A0A8H6G753</accession>
<dbReference type="GeneID" id="59282151"/>
<protein>
    <submittedName>
        <fullName evidence="1">Uncharacterized protein</fullName>
    </submittedName>
</protein>
<evidence type="ECO:0000313" key="1">
    <source>
        <dbReference type="EMBL" id="KAF6241760.1"/>
    </source>
</evidence>
<organism evidence="1 2">
    <name type="scientific">Letharia columbiana</name>
    <dbReference type="NCBI Taxonomy" id="112416"/>
    <lineage>
        <taxon>Eukaryota</taxon>
        <taxon>Fungi</taxon>
        <taxon>Dikarya</taxon>
        <taxon>Ascomycota</taxon>
        <taxon>Pezizomycotina</taxon>
        <taxon>Lecanoromycetes</taxon>
        <taxon>OSLEUM clade</taxon>
        <taxon>Lecanoromycetidae</taxon>
        <taxon>Lecanorales</taxon>
        <taxon>Lecanorineae</taxon>
        <taxon>Parmeliaceae</taxon>
        <taxon>Letharia</taxon>
    </lineage>
</organism>